<dbReference type="NCBIfam" id="TIGR04056">
    <property type="entry name" value="OMP_RagA_SusC"/>
    <property type="match status" value="1"/>
</dbReference>
<evidence type="ECO:0000256" key="5">
    <source>
        <dbReference type="ARBA" id="ARBA00023077"/>
    </source>
</evidence>
<dbReference type="RefSeq" id="WP_252761149.1">
    <property type="nucleotide sequence ID" value="NZ_JAMXLY010000028.1"/>
</dbReference>
<keyword evidence="6 8" id="KW-0472">Membrane</keyword>
<evidence type="ECO:0000256" key="3">
    <source>
        <dbReference type="ARBA" id="ARBA00022452"/>
    </source>
</evidence>
<organism evidence="13 14">
    <name type="scientific">Segatella cerevisiae</name>
    <dbReference type="NCBI Taxonomy" id="2053716"/>
    <lineage>
        <taxon>Bacteria</taxon>
        <taxon>Pseudomonadati</taxon>
        <taxon>Bacteroidota</taxon>
        <taxon>Bacteroidia</taxon>
        <taxon>Bacteroidales</taxon>
        <taxon>Prevotellaceae</taxon>
        <taxon>Segatella</taxon>
    </lineage>
</organism>
<dbReference type="InterPro" id="IPR000531">
    <property type="entry name" value="Beta-barrel_TonB"/>
</dbReference>
<keyword evidence="7 8" id="KW-0998">Cell outer membrane</keyword>
<dbReference type="InterPro" id="IPR036942">
    <property type="entry name" value="Beta-barrel_TonB_sf"/>
</dbReference>
<dbReference type="InterPro" id="IPR012910">
    <property type="entry name" value="Plug_dom"/>
</dbReference>
<sequence length="1102" mass="123428">MRKFIKTRWTLFLIPVLFSLLGILTAHAQSTGGGKLNGSGQTSVTRMLSGVLTDENGEVLPGASIRVEGTGTQSVTDAKGNYSVSVPSNQCKVTFSYIGMKPYQLTLPAGGGSLQKNVRMASDNTLKEVVVTGYQTISKERATGSFAKVTADELKTKRYANLSQMLEGEVPGFNTASGLIRGTTTMNGDASPLYVIDGFPVENTRYNQTGSLVENLPQLNVEDIESITVLKDAAAASIYGARAANGVVVIETKKGQKKHTNISFSTSLTWHPYSFYDKRLTDASDIIDLEKEWASSNTHLQGDQAASYAQSLLDNKVYTSQGITNILNYYTGKLTQSQLDANLNSLASQGYQYYKDVAKYAKRDATYQQYYLSVGSGSENNNFTASLSYRSNRLNDRYSNNNAWGADLKDVLNLNRWLTVELGDYSYFNKQKTQTYDPLSGGYTYEPYDRLKNDNGTNYTYTQEARLSNSTLAIINNNGLYNLDITPLDEISRNISQLNSFTNRVYGKLNADIFPWLKYNVMFQYEYSYDKTKLLYDKESYYVRQLVDEYATSDGKTTTFNIPYGDIYYRSNQTSKAYTFRQQLNFDKTFGGKHNIVALLGHEVRKNVLDYDNSTLYGYDPQMLTFTLVDQSVLNSTTGLLGGYGLAANNFAYLRNIDNRYVSVYANAAYTYDDRYMATASIRWDRSNLWGTNSKYQKNPIWSLGSAWNIDREKWFHVSWIDRLKLRLSYGIAGNVAKDAAPYMTASYFPNTNVGGTYGSITSRPNPNLRWEKTTTTNIGFDFALLHNRLNGTIEYYNKMGTDLLANTVGIPTEGFGYSTYEINNGKMRNRGIELTLNGSIVKTRDFGFDVSTNFSYNKNKVIYVNVTAPAYYLQMDYPQSYPVVGNPYAAIYAYKWAGLSADGLPQVYGADGKPTTQDPSSLAAVKYVGSTEPTTLASVNLDFHYRQLEFSCLWVYKGGYKMRNTDLSMLSDSYNGAMGSYMTNIVPVNKNIVNRWQKSGDEATTNVPRAVFGENPLFSDASYTIYSYSDINVINASNLRLANVSLSYVLPRQWILPAHLSNVRLQMNVENVCTFAHSKSAKYLLSGYDAPNYVLGLYVDF</sequence>
<dbReference type="Gene3D" id="2.40.170.20">
    <property type="entry name" value="TonB-dependent receptor, beta-barrel domain"/>
    <property type="match status" value="1"/>
</dbReference>
<protein>
    <submittedName>
        <fullName evidence="13">SusC/RagA family TonB-linked outer membrane protein</fullName>
    </submittedName>
</protein>
<dbReference type="PROSITE" id="PS52016">
    <property type="entry name" value="TONB_DEPENDENT_REC_3"/>
    <property type="match status" value="1"/>
</dbReference>
<dbReference type="InterPro" id="IPR023996">
    <property type="entry name" value="TonB-dep_OMP_SusC/RagA"/>
</dbReference>
<keyword evidence="5 9" id="KW-0798">TonB box</keyword>
<dbReference type="InterPro" id="IPR039426">
    <property type="entry name" value="TonB-dep_rcpt-like"/>
</dbReference>
<dbReference type="InterPro" id="IPR008969">
    <property type="entry name" value="CarboxyPept-like_regulatory"/>
</dbReference>
<evidence type="ECO:0000256" key="10">
    <source>
        <dbReference type="SAM" id="SignalP"/>
    </source>
</evidence>
<dbReference type="SUPFAM" id="SSF56935">
    <property type="entry name" value="Porins"/>
    <property type="match status" value="1"/>
</dbReference>
<evidence type="ECO:0000313" key="14">
    <source>
        <dbReference type="Proteomes" id="UP001204015"/>
    </source>
</evidence>
<evidence type="ECO:0000313" key="13">
    <source>
        <dbReference type="EMBL" id="MCO6025793.1"/>
    </source>
</evidence>
<dbReference type="Gene3D" id="2.60.40.1120">
    <property type="entry name" value="Carboxypeptidase-like, regulatory domain"/>
    <property type="match status" value="1"/>
</dbReference>
<proteinExistence type="inferred from homology"/>
<dbReference type="Pfam" id="PF07715">
    <property type="entry name" value="Plug"/>
    <property type="match status" value="1"/>
</dbReference>
<comment type="similarity">
    <text evidence="8 9">Belongs to the TonB-dependent receptor family.</text>
</comment>
<evidence type="ECO:0000259" key="12">
    <source>
        <dbReference type="Pfam" id="PF07715"/>
    </source>
</evidence>
<evidence type="ECO:0000256" key="8">
    <source>
        <dbReference type="PROSITE-ProRule" id="PRU01360"/>
    </source>
</evidence>
<dbReference type="SUPFAM" id="SSF49464">
    <property type="entry name" value="Carboxypeptidase regulatory domain-like"/>
    <property type="match status" value="1"/>
</dbReference>
<feature type="domain" description="TonB-dependent receptor plug" evidence="12">
    <location>
        <begin position="139"/>
        <end position="247"/>
    </location>
</feature>
<dbReference type="Gene3D" id="2.170.130.10">
    <property type="entry name" value="TonB-dependent receptor, plug domain"/>
    <property type="match status" value="1"/>
</dbReference>
<keyword evidence="4 8" id="KW-0812">Transmembrane</keyword>
<gene>
    <name evidence="13" type="ORF">NG821_08055</name>
</gene>
<dbReference type="NCBIfam" id="TIGR04057">
    <property type="entry name" value="SusC_RagA_signa"/>
    <property type="match status" value="1"/>
</dbReference>
<feature type="chain" id="PRO_5045208416" evidence="10">
    <location>
        <begin position="29"/>
        <end position="1102"/>
    </location>
</feature>
<reference evidence="13 14" key="1">
    <citation type="submission" date="2022-06" db="EMBL/GenBank/DDBJ databases">
        <title>A taxonomic note on the genus Prevotella: Description of four novel genera and emended description of the genera Hallella and Xylanibacter.</title>
        <authorList>
            <person name="Hitch T.C.A."/>
        </authorList>
    </citation>
    <scope>NUCLEOTIDE SEQUENCE [LARGE SCALE GENOMIC DNA]</scope>
    <source>
        <strain evidence="13 14">DSM 100619</strain>
    </source>
</reference>
<dbReference type="Pfam" id="PF00593">
    <property type="entry name" value="TonB_dep_Rec_b-barrel"/>
    <property type="match status" value="1"/>
</dbReference>
<keyword evidence="10" id="KW-0732">Signal</keyword>
<comment type="subcellular location">
    <subcellularLocation>
        <location evidence="1 8">Cell outer membrane</location>
        <topology evidence="1 8">Multi-pass membrane protein</topology>
    </subcellularLocation>
</comment>
<feature type="signal peptide" evidence="10">
    <location>
        <begin position="1"/>
        <end position="28"/>
    </location>
</feature>
<evidence type="ECO:0000256" key="1">
    <source>
        <dbReference type="ARBA" id="ARBA00004571"/>
    </source>
</evidence>
<keyword evidence="3 8" id="KW-1134">Transmembrane beta strand</keyword>
<keyword evidence="14" id="KW-1185">Reference proteome</keyword>
<comment type="caution">
    <text evidence="13">The sequence shown here is derived from an EMBL/GenBank/DDBJ whole genome shotgun (WGS) entry which is preliminary data.</text>
</comment>
<dbReference type="InterPro" id="IPR037066">
    <property type="entry name" value="Plug_dom_sf"/>
</dbReference>
<evidence type="ECO:0000256" key="2">
    <source>
        <dbReference type="ARBA" id="ARBA00022448"/>
    </source>
</evidence>
<keyword evidence="2 8" id="KW-0813">Transport</keyword>
<evidence type="ECO:0000256" key="9">
    <source>
        <dbReference type="RuleBase" id="RU003357"/>
    </source>
</evidence>
<dbReference type="EMBL" id="JAMXLY010000028">
    <property type="protein sequence ID" value="MCO6025793.1"/>
    <property type="molecule type" value="Genomic_DNA"/>
</dbReference>
<dbReference type="Proteomes" id="UP001204015">
    <property type="component" value="Unassembled WGS sequence"/>
</dbReference>
<evidence type="ECO:0000256" key="6">
    <source>
        <dbReference type="ARBA" id="ARBA00023136"/>
    </source>
</evidence>
<accession>A0ABT1BXI3</accession>
<dbReference type="InterPro" id="IPR023997">
    <property type="entry name" value="TonB-dep_OMP_SusC/RagA_CS"/>
</dbReference>
<evidence type="ECO:0000259" key="11">
    <source>
        <dbReference type="Pfam" id="PF00593"/>
    </source>
</evidence>
<evidence type="ECO:0000256" key="7">
    <source>
        <dbReference type="ARBA" id="ARBA00023237"/>
    </source>
</evidence>
<feature type="domain" description="TonB-dependent receptor-like beta-barrel" evidence="11">
    <location>
        <begin position="459"/>
        <end position="875"/>
    </location>
</feature>
<dbReference type="Pfam" id="PF13715">
    <property type="entry name" value="CarbopepD_reg_2"/>
    <property type="match status" value="1"/>
</dbReference>
<name>A0ABT1BXI3_9BACT</name>
<evidence type="ECO:0000256" key="4">
    <source>
        <dbReference type="ARBA" id="ARBA00022692"/>
    </source>
</evidence>